<dbReference type="Pfam" id="PF01584">
    <property type="entry name" value="CheW"/>
    <property type="match status" value="1"/>
</dbReference>
<accession>A0ABV4UJ02</accession>
<dbReference type="EMBL" id="JBEUWX010000003">
    <property type="protein sequence ID" value="MFA9951093.1"/>
    <property type="molecule type" value="Genomic_DNA"/>
</dbReference>
<evidence type="ECO:0000259" key="1">
    <source>
        <dbReference type="PROSITE" id="PS50851"/>
    </source>
</evidence>
<dbReference type="RefSeq" id="WP_418892174.1">
    <property type="nucleotide sequence ID" value="NZ_JBEUWX010000003.1"/>
</dbReference>
<protein>
    <submittedName>
        <fullName evidence="2">Chemotaxis protein CheW</fullName>
    </submittedName>
</protein>
<evidence type="ECO:0000313" key="2">
    <source>
        <dbReference type="EMBL" id="MFA9951093.1"/>
    </source>
</evidence>
<keyword evidence="3" id="KW-1185">Reference proteome</keyword>
<evidence type="ECO:0000313" key="3">
    <source>
        <dbReference type="Proteomes" id="UP001574673"/>
    </source>
</evidence>
<name>A0ABV4UJ02_9RHOO</name>
<dbReference type="SUPFAM" id="SSF50341">
    <property type="entry name" value="CheW-like"/>
    <property type="match status" value="1"/>
</dbReference>
<comment type="caution">
    <text evidence="2">The sequence shown here is derived from an EMBL/GenBank/DDBJ whole genome shotgun (WGS) entry which is preliminary data.</text>
</comment>
<organism evidence="2 3">
    <name type="scientific">Dentiradicibacter hellwigii</name>
    <dbReference type="NCBI Taxonomy" id="3149053"/>
    <lineage>
        <taxon>Bacteria</taxon>
        <taxon>Pseudomonadati</taxon>
        <taxon>Pseudomonadota</taxon>
        <taxon>Betaproteobacteria</taxon>
        <taxon>Rhodocyclales</taxon>
        <taxon>Rhodocyclaceae</taxon>
        <taxon>Dentiradicibacter</taxon>
    </lineage>
</organism>
<feature type="domain" description="CheW-like" evidence="1">
    <location>
        <begin position="26"/>
        <end position="166"/>
    </location>
</feature>
<proteinExistence type="predicted"/>
<sequence>MPNRGTLSEFQSYLANRLAASSERGVASLLGVLSGSEYWLLDLSDSGEVVALPELTGVPLTQPWFLGLANIRGNLYSVIDFSVFQGQEATPHNASARLLLIGTNHGSNAALLVNRIVGLRNIDDLSPAPQQDYGTPPDWAQQAYTDREGRYWKQLKVEALLADERFMDIGIPS</sequence>
<dbReference type="Proteomes" id="UP001574673">
    <property type="component" value="Unassembled WGS sequence"/>
</dbReference>
<reference evidence="3" key="1">
    <citation type="submission" date="2024-06" db="EMBL/GenBank/DDBJ databases">
        <title>Radixoralia hellwigii gen. nov., sp nov., isolated from a root canal in the human oral cavity.</title>
        <authorList>
            <person name="Bartsch S."/>
            <person name="Wittmer A."/>
            <person name="Schulz A.-K."/>
            <person name="Neumann-Schaal M."/>
            <person name="Wolf J."/>
            <person name="Gronow S."/>
            <person name="Tennert C."/>
            <person name="Haecker G."/>
            <person name="Cieplik F."/>
            <person name="Al-Ahmad A."/>
        </authorList>
    </citation>
    <scope>NUCLEOTIDE SEQUENCE [LARGE SCALE GENOMIC DNA]</scope>
    <source>
        <strain evidence="3">Wk13</strain>
    </source>
</reference>
<dbReference type="Gene3D" id="2.40.50.180">
    <property type="entry name" value="CheA-289, Domain 4"/>
    <property type="match status" value="1"/>
</dbReference>
<dbReference type="InterPro" id="IPR036061">
    <property type="entry name" value="CheW-like_dom_sf"/>
</dbReference>
<dbReference type="SMART" id="SM00260">
    <property type="entry name" value="CheW"/>
    <property type="match status" value="1"/>
</dbReference>
<gene>
    <name evidence="2" type="ORF">ABCS64_12290</name>
</gene>
<dbReference type="InterPro" id="IPR002545">
    <property type="entry name" value="CheW-lke_dom"/>
</dbReference>
<dbReference type="PROSITE" id="PS50851">
    <property type="entry name" value="CHEW"/>
    <property type="match status" value="1"/>
</dbReference>